<evidence type="ECO:0000313" key="1">
    <source>
        <dbReference type="EMBL" id="KAJ1893275.1"/>
    </source>
</evidence>
<dbReference type="Proteomes" id="UP001150581">
    <property type="component" value="Unassembled WGS sequence"/>
</dbReference>
<accession>A0ACC1IHP3</accession>
<keyword evidence="2" id="KW-1185">Reference proteome</keyword>
<reference evidence="1" key="1">
    <citation type="submission" date="2022-07" db="EMBL/GenBank/DDBJ databases">
        <title>Phylogenomic reconstructions and comparative analyses of Kickxellomycotina fungi.</title>
        <authorList>
            <person name="Reynolds N.K."/>
            <person name="Stajich J.E."/>
            <person name="Barry K."/>
            <person name="Grigoriev I.V."/>
            <person name="Crous P."/>
            <person name="Smith M.E."/>
        </authorList>
    </citation>
    <scope>NUCLEOTIDE SEQUENCE</scope>
    <source>
        <strain evidence="1">Benny 63K</strain>
    </source>
</reference>
<proteinExistence type="predicted"/>
<sequence>MAAAAAAAGSPTVNQTSGRSSMSYGRTTPSNNVSNSFSGFQSQHFANLQQQQQQQSAAAAYLQQQQHLRQQQEQLEHEQQQHLHQQQQQQARPDMSEFPSLGNPPGLTNMTAAQQQHQAAQLYRTIAGARSDRSSGQTPRPNLTPDDFPALSGPNDHGAVGFGVAPGSATGLGPGSLADLAPGAGAVDQGSSQALGSDQTATAAVSTNGLETTSSYKPPTANLAKVASSVGAQGSIGAADRFGMLGILTTNDYGFDVAKFGLPLPSAGLLYPTFGSPWTDQSQAYGLIEPDFKLPACYNASHPQPAKTKITSFMDETLFYVFYTMPRSEMQLVAAEELYRRQWRYHKELRLWLTKDPDSPSTARSPRGEQSVFIFFDPGVWQKVKKEYMVIYDMLEERTPLSATAAAESASAFRGGAQSVPPSLQQQQGMGMGMNSTGIDQDGSSSAAAQAQMQNLLRLSNANTSQQQQQQQQLMMMRQRQMQENMQASGRGMPGQLAYSNAHMADLGSAAMYNAAASVHGMASQQQQQHMEPASSVSQQQQQSTPANVAEDVATASMA</sequence>
<comment type="caution">
    <text evidence="1">The sequence shown here is derived from an EMBL/GenBank/DDBJ whole genome shotgun (WGS) entry which is preliminary data.</text>
</comment>
<dbReference type="EMBL" id="JANBPG010000858">
    <property type="protein sequence ID" value="KAJ1893275.1"/>
    <property type="molecule type" value="Genomic_DNA"/>
</dbReference>
<organism evidence="1 2">
    <name type="scientific">Kickxella alabastrina</name>
    <dbReference type="NCBI Taxonomy" id="61397"/>
    <lineage>
        <taxon>Eukaryota</taxon>
        <taxon>Fungi</taxon>
        <taxon>Fungi incertae sedis</taxon>
        <taxon>Zoopagomycota</taxon>
        <taxon>Kickxellomycotina</taxon>
        <taxon>Kickxellomycetes</taxon>
        <taxon>Kickxellales</taxon>
        <taxon>Kickxellaceae</taxon>
        <taxon>Kickxella</taxon>
    </lineage>
</organism>
<name>A0ACC1IHP3_9FUNG</name>
<protein>
    <submittedName>
        <fullName evidence="1">Transcriptional regulator</fullName>
    </submittedName>
</protein>
<evidence type="ECO:0000313" key="2">
    <source>
        <dbReference type="Proteomes" id="UP001150581"/>
    </source>
</evidence>
<gene>
    <name evidence="1" type="primary">CDC36_1</name>
    <name evidence="1" type="ORF">LPJ66_005857</name>
</gene>